<dbReference type="SMR" id="A0A1S4AIW8"/>
<dbReference type="InterPro" id="IPR036397">
    <property type="entry name" value="RNaseH_sf"/>
</dbReference>
<dbReference type="InterPro" id="IPR012337">
    <property type="entry name" value="RNaseH-like_sf"/>
</dbReference>
<dbReference type="Gene3D" id="3.30.420.10">
    <property type="entry name" value="Ribonuclease H-like superfamily/Ribonuclease H"/>
    <property type="match status" value="1"/>
</dbReference>
<evidence type="ECO:0000313" key="3">
    <source>
        <dbReference type="RefSeq" id="XP_016476642.1"/>
    </source>
</evidence>
<evidence type="ECO:0000256" key="1">
    <source>
        <dbReference type="SAM" id="MobiDB-lite"/>
    </source>
</evidence>
<dbReference type="SUPFAM" id="SSF53098">
    <property type="entry name" value="Ribonuclease H-like"/>
    <property type="match status" value="1"/>
</dbReference>
<dbReference type="AlphaFoldDB" id="A0A1S4AIW8"/>
<dbReference type="KEGG" id="nta:107798190"/>
<dbReference type="PaxDb" id="4097-A0A1S4AIW8"/>
<proteinExistence type="predicted"/>
<dbReference type="InterPro" id="IPR002156">
    <property type="entry name" value="RNaseH_domain"/>
</dbReference>
<dbReference type="GO" id="GO:0003676">
    <property type="term" value="F:nucleic acid binding"/>
    <property type="evidence" value="ECO:0007669"/>
    <property type="project" value="InterPro"/>
</dbReference>
<feature type="domain" description="RNase H type-1" evidence="2">
    <location>
        <begin position="95"/>
        <end position="191"/>
    </location>
</feature>
<organism evidence="3">
    <name type="scientific">Nicotiana tabacum</name>
    <name type="common">Common tobacco</name>
    <dbReference type="NCBI Taxonomy" id="4097"/>
    <lineage>
        <taxon>Eukaryota</taxon>
        <taxon>Viridiplantae</taxon>
        <taxon>Streptophyta</taxon>
        <taxon>Embryophyta</taxon>
        <taxon>Tracheophyta</taxon>
        <taxon>Spermatophyta</taxon>
        <taxon>Magnoliopsida</taxon>
        <taxon>eudicotyledons</taxon>
        <taxon>Gunneridae</taxon>
        <taxon>Pentapetalae</taxon>
        <taxon>asterids</taxon>
        <taxon>lamiids</taxon>
        <taxon>Solanales</taxon>
        <taxon>Solanaceae</taxon>
        <taxon>Nicotianoideae</taxon>
        <taxon>Nicotianeae</taxon>
        <taxon>Nicotiana</taxon>
    </lineage>
</organism>
<dbReference type="OrthoDB" id="1740934at2759"/>
<accession>A0A1S4AIW8</accession>
<dbReference type="PANTHER" id="PTHR48475">
    <property type="entry name" value="RIBONUCLEASE H"/>
    <property type="match status" value="1"/>
</dbReference>
<dbReference type="STRING" id="4097.A0A1S4AIW8"/>
<protein>
    <recommendedName>
        <fullName evidence="2">RNase H type-1 domain-containing protein</fullName>
    </recommendedName>
</protein>
<name>A0A1S4AIW8_TOBAC</name>
<evidence type="ECO:0000259" key="2">
    <source>
        <dbReference type="PROSITE" id="PS50879"/>
    </source>
</evidence>
<gene>
    <name evidence="3" type="primary">LOC107798190</name>
</gene>
<reference evidence="3" key="1">
    <citation type="submission" date="2025-08" db="UniProtKB">
        <authorList>
            <consortium name="RefSeq"/>
        </authorList>
    </citation>
    <scope>IDENTIFICATION</scope>
</reference>
<dbReference type="PANTHER" id="PTHR48475:SF2">
    <property type="entry name" value="RIBONUCLEASE H"/>
    <property type="match status" value="1"/>
</dbReference>
<dbReference type="GO" id="GO:0004523">
    <property type="term" value="F:RNA-DNA hybrid ribonuclease activity"/>
    <property type="evidence" value="ECO:0007669"/>
    <property type="project" value="InterPro"/>
</dbReference>
<dbReference type="PROSITE" id="PS50879">
    <property type="entry name" value="RNASE_H_1"/>
    <property type="match status" value="1"/>
</dbReference>
<dbReference type="Pfam" id="PF13456">
    <property type="entry name" value="RVT_3"/>
    <property type="match status" value="1"/>
</dbReference>
<dbReference type="RefSeq" id="XP_016476642.1">
    <property type="nucleotide sequence ID" value="XM_016621156.1"/>
</dbReference>
<sequence>MHSKRLREDDIAFMEEDADELLLPHNDALGPTPTPKLDDVSPGAEASEYYQVPRYFQVPEETDATKSTAEELEQGGISRIIASATKEAIMVSESTLGVWTLFTDGASNVKGYGLGIVLITPSGETLRQAIRTVHLTNNEAEYEALIVGLELARGLDSKVIEIKYDSQLVVNQVYGIFESKEERMQQYMVKV</sequence>
<feature type="region of interest" description="Disordered" evidence="1">
    <location>
        <begin position="23"/>
        <end position="42"/>
    </location>
</feature>
<dbReference type="CDD" id="cd09279">
    <property type="entry name" value="RNase_HI_like"/>
    <property type="match status" value="1"/>
</dbReference>